<dbReference type="EMBL" id="QZKI01000070">
    <property type="protein sequence ID" value="RJP70456.1"/>
    <property type="molecule type" value="Genomic_DNA"/>
</dbReference>
<dbReference type="InterPro" id="IPR000504">
    <property type="entry name" value="RRM_dom"/>
</dbReference>
<evidence type="ECO:0000313" key="3">
    <source>
        <dbReference type="EMBL" id="RJP70456.1"/>
    </source>
</evidence>
<dbReference type="AlphaFoldDB" id="A0A419EZ48"/>
<dbReference type="CDD" id="cd00590">
    <property type="entry name" value="RRM_SF"/>
    <property type="match status" value="1"/>
</dbReference>
<proteinExistence type="predicted"/>
<reference evidence="3 4" key="1">
    <citation type="journal article" date="2017" name="ISME J.">
        <title>Energy and carbon metabolisms in a deep terrestrial subsurface fluid microbial community.</title>
        <authorList>
            <person name="Momper L."/>
            <person name="Jungbluth S.P."/>
            <person name="Lee M.D."/>
            <person name="Amend J.P."/>
        </authorList>
    </citation>
    <scope>NUCLEOTIDE SEQUENCE [LARGE SCALE GENOMIC DNA]</scope>
    <source>
        <strain evidence="3">SURF_17</strain>
    </source>
</reference>
<keyword evidence="1" id="KW-0694">RNA-binding</keyword>
<dbReference type="SUPFAM" id="SSF54928">
    <property type="entry name" value="RNA-binding domain, RBD"/>
    <property type="match status" value="1"/>
</dbReference>
<name>A0A419EZ48_9BACT</name>
<dbReference type="SMART" id="SM00360">
    <property type="entry name" value="RRM"/>
    <property type="match status" value="1"/>
</dbReference>
<dbReference type="PANTHER" id="PTHR48029:SF1">
    <property type="entry name" value="NUCLEOLAR PROTEIN 8"/>
    <property type="match status" value="1"/>
</dbReference>
<evidence type="ECO:0000313" key="4">
    <source>
        <dbReference type="Proteomes" id="UP000285961"/>
    </source>
</evidence>
<evidence type="ECO:0000256" key="1">
    <source>
        <dbReference type="ARBA" id="ARBA00022884"/>
    </source>
</evidence>
<sequence>MNIYVGNLSPDTSLSDLRSCFENFGTVARVTISPYKVHGVAKGFGQVLMPSNEHAQAAIAEMQGKPLDGHVLKVQEE</sequence>
<dbReference type="Gene3D" id="3.30.70.330">
    <property type="match status" value="1"/>
</dbReference>
<accession>A0A419EZ48</accession>
<organism evidence="3 4">
    <name type="scientific">Candidatus Abyssobacteria bacterium SURF_17</name>
    <dbReference type="NCBI Taxonomy" id="2093361"/>
    <lineage>
        <taxon>Bacteria</taxon>
        <taxon>Pseudomonadati</taxon>
        <taxon>Candidatus Hydrogenedentota</taxon>
        <taxon>Candidatus Abyssobacteria</taxon>
    </lineage>
</organism>
<dbReference type="PANTHER" id="PTHR48029">
    <property type="entry name" value="NUCLEOLAR PROTEIN 8"/>
    <property type="match status" value="1"/>
</dbReference>
<dbReference type="Pfam" id="PF00076">
    <property type="entry name" value="RRM_1"/>
    <property type="match status" value="1"/>
</dbReference>
<gene>
    <name evidence="3" type="ORF">C4532_09205</name>
</gene>
<dbReference type="Proteomes" id="UP000285961">
    <property type="component" value="Unassembled WGS sequence"/>
</dbReference>
<dbReference type="GO" id="GO:0003723">
    <property type="term" value="F:RNA binding"/>
    <property type="evidence" value="ECO:0007669"/>
    <property type="project" value="UniProtKB-KW"/>
</dbReference>
<feature type="domain" description="RRM" evidence="2">
    <location>
        <begin position="1"/>
        <end position="77"/>
    </location>
</feature>
<dbReference type="InterPro" id="IPR035979">
    <property type="entry name" value="RBD_domain_sf"/>
</dbReference>
<protein>
    <submittedName>
        <fullName evidence="3">RNA-binding protein</fullName>
    </submittedName>
</protein>
<comment type="caution">
    <text evidence="3">The sequence shown here is derived from an EMBL/GenBank/DDBJ whole genome shotgun (WGS) entry which is preliminary data.</text>
</comment>
<dbReference type="PROSITE" id="PS50102">
    <property type="entry name" value="RRM"/>
    <property type="match status" value="1"/>
</dbReference>
<dbReference type="InterPro" id="IPR012677">
    <property type="entry name" value="Nucleotide-bd_a/b_plait_sf"/>
</dbReference>
<evidence type="ECO:0000259" key="2">
    <source>
        <dbReference type="PROSITE" id="PS50102"/>
    </source>
</evidence>